<dbReference type="EMBL" id="CDHN01000001">
    <property type="protein sequence ID" value="CEJ81438.1"/>
    <property type="molecule type" value="Genomic_DNA"/>
</dbReference>
<evidence type="ECO:0000313" key="2">
    <source>
        <dbReference type="EMBL" id="CEJ81438.1"/>
    </source>
</evidence>
<gene>
    <name evidence="2" type="ORF">VHEMI01560</name>
</gene>
<reference evidence="2 3" key="1">
    <citation type="journal article" date="2015" name="Genome Announc.">
        <title>Draft Genome Sequence and Gene Annotation of the Entomopathogenic Fungus Verticillium hemipterigenum.</title>
        <authorList>
            <person name="Horn F."/>
            <person name="Habel A."/>
            <person name="Scharf D.H."/>
            <person name="Dworschak J."/>
            <person name="Brakhage A.A."/>
            <person name="Guthke R."/>
            <person name="Hertweck C."/>
            <person name="Linde J."/>
        </authorList>
    </citation>
    <scope>NUCLEOTIDE SEQUENCE [LARGE SCALE GENOMIC DNA]</scope>
</reference>
<feature type="region of interest" description="Disordered" evidence="1">
    <location>
        <begin position="248"/>
        <end position="278"/>
    </location>
</feature>
<feature type="compositionally biased region" description="Basic and acidic residues" evidence="1">
    <location>
        <begin position="248"/>
        <end position="257"/>
    </location>
</feature>
<name>A0A0A1SM89_9HYPO</name>
<feature type="compositionally biased region" description="Basic and acidic residues" evidence="1">
    <location>
        <begin position="269"/>
        <end position="278"/>
    </location>
</feature>
<dbReference type="OrthoDB" id="10356062at2759"/>
<dbReference type="HOGENOM" id="CLU_1001783_0_0_1"/>
<keyword evidence="3" id="KW-1185">Reference proteome</keyword>
<dbReference type="Proteomes" id="UP000039046">
    <property type="component" value="Unassembled WGS sequence"/>
</dbReference>
<dbReference type="AlphaFoldDB" id="A0A0A1SM89"/>
<evidence type="ECO:0000256" key="1">
    <source>
        <dbReference type="SAM" id="MobiDB-lite"/>
    </source>
</evidence>
<sequence>MPHDTEGEGMFAGDTALQTSAPPEIPGSGVLSEFGQGIVEKDYRQGRVSMIEAPAGSLIHYKAIYHDEVGDYKNATPGVAHGNHTVTANHTGSANHTVVARWEAGKEFYAWCAANAPWGAFNVAWKAWKGSRTDIRNAAKGCLEGMRQVAESNCGLSRVIVGSGDCVCGYILGDKIDAVQFGSANSAVGGLAWAKEQIDYNYNYLNANVWHRNIRDRNYRVGIAVGCRQGVDEEKRVNAQLDLWHKGDDYQRSDDSGRTTGIKLSGKPSEPDHKHDEL</sequence>
<accession>A0A0A1SM89</accession>
<protein>
    <submittedName>
        <fullName evidence="2">Uncharacterized protein</fullName>
    </submittedName>
</protein>
<evidence type="ECO:0000313" key="3">
    <source>
        <dbReference type="Proteomes" id="UP000039046"/>
    </source>
</evidence>
<organism evidence="2 3">
    <name type="scientific">[Torrubiella] hemipterigena</name>
    <dbReference type="NCBI Taxonomy" id="1531966"/>
    <lineage>
        <taxon>Eukaryota</taxon>
        <taxon>Fungi</taxon>
        <taxon>Dikarya</taxon>
        <taxon>Ascomycota</taxon>
        <taxon>Pezizomycotina</taxon>
        <taxon>Sordariomycetes</taxon>
        <taxon>Hypocreomycetidae</taxon>
        <taxon>Hypocreales</taxon>
        <taxon>Clavicipitaceae</taxon>
        <taxon>Clavicipitaceae incertae sedis</taxon>
        <taxon>'Torrubiella' clade</taxon>
    </lineage>
</organism>
<proteinExistence type="predicted"/>